<keyword evidence="2 6" id="KW-0812">Transmembrane</keyword>
<dbReference type="InterPro" id="IPR036259">
    <property type="entry name" value="MFS_trans_sf"/>
</dbReference>
<evidence type="ECO:0000313" key="8">
    <source>
        <dbReference type="EMBL" id="KAK5060190.1"/>
    </source>
</evidence>
<feature type="transmembrane region" description="Helical" evidence="6">
    <location>
        <begin position="447"/>
        <end position="469"/>
    </location>
</feature>
<evidence type="ECO:0000256" key="4">
    <source>
        <dbReference type="ARBA" id="ARBA00023136"/>
    </source>
</evidence>
<feature type="transmembrane region" description="Helical" evidence="6">
    <location>
        <begin position="337"/>
        <end position="357"/>
    </location>
</feature>
<accession>A0AAV9NMQ9</accession>
<evidence type="ECO:0000313" key="9">
    <source>
        <dbReference type="Proteomes" id="UP001358417"/>
    </source>
</evidence>
<dbReference type="GO" id="GO:0022857">
    <property type="term" value="F:transmembrane transporter activity"/>
    <property type="evidence" value="ECO:0007669"/>
    <property type="project" value="InterPro"/>
</dbReference>
<feature type="transmembrane region" description="Helical" evidence="6">
    <location>
        <begin position="147"/>
        <end position="168"/>
    </location>
</feature>
<dbReference type="PROSITE" id="PS00217">
    <property type="entry name" value="SUGAR_TRANSPORT_2"/>
    <property type="match status" value="1"/>
</dbReference>
<proteinExistence type="predicted"/>
<feature type="transmembrane region" description="Helical" evidence="6">
    <location>
        <begin position="180"/>
        <end position="203"/>
    </location>
</feature>
<feature type="transmembrane region" description="Helical" evidence="6">
    <location>
        <begin position="521"/>
        <end position="540"/>
    </location>
</feature>
<dbReference type="InterPro" id="IPR020846">
    <property type="entry name" value="MFS_dom"/>
</dbReference>
<name>A0AAV9NMQ9_9EURO</name>
<dbReference type="EMBL" id="JAVRRD010000004">
    <property type="protein sequence ID" value="KAK5060190.1"/>
    <property type="molecule type" value="Genomic_DNA"/>
</dbReference>
<dbReference type="Proteomes" id="UP001358417">
    <property type="component" value="Unassembled WGS sequence"/>
</dbReference>
<evidence type="ECO:0000256" key="3">
    <source>
        <dbReference type="ARBA" id="ARBA00022989"/>
    </source>
</evidence>
<evidence type="ECO:0000256" key="5">
    <source>
        <dbReference type="SAM" id="MobiDB-lite"/>
    </source>
</evidence>
<dbReference type="RefSeq" id="XP_064710011.1">
    <property type="nucleotide sequence ID" value="XM_064853612.1"/>
</dbReference>
<feature type="transmembrane region" description="Helical" evidence="6">
    <location>
        <begin position="235"/>
        <end position="253"/>
    </location>
</feature>
<feature type="transmembrane region" description="Helical" evidence="6">
    <location>
        <begin position="481"/>
        <end position="501"/>
    </location>
</feature>
<sequence>MGSRHAAFPALEERYADIQDPNLRRRLILQDIDRRPFGQAHVRAVLVAGTGFLTDSYDIFAIGLCSEMLGFTYFPDNGNKIPQSDDTLIKVTTSVGTLIGQLFFGWLADVVGRKRMYGYELLIITMATLGQCITGPSPAISITGLLVFWRVLMGLGIGGDYPLANVITSEYSLTKWRGTMVAAVFSTQALGQFLASLVAFIVIESFKSQTHNSFNVCLGERCTKTAEGQIAVDRMWRIIIGFGAIPALIALYCRLTIPETPRYTFDVTRDVEQGFADYKAFCMNTIGPMKGQGQVSADRENVRNQLNDQNLGGLDAEAIPPSSWSDFKRYFGKRRNLLTLIGTAGSWFFLDVAYYALLLNNTIFLKQMGFGGVSHETKHTIYTILRTGAVGNLVLVVAGAIPGSILSILLVDKIGRKPIQIFGFAMMTMLLLILGSAFNSMNNSSRVALYVLILIFVNFGPNTTTFIVAGECFPTRYRSTAHGISAASGKLGAVLAQALAGPLRRVGFKEGETDASPWLPHVIQILGAFAFLGLLTSLLIPETKGRSLEDLAGEEYAEDEGRGDPSWYSRLWLRLRGKQEGNDERVDDEGDPEPSIFSTLPKINGSQGLLGVESIRPGKFETTGKHDLKQIR</sequence>
<dbReference type="PROSITE" id="PS50850">
    <property type="entry name" value="MFS"/>
    <property type="match status" value="1"/>
</dbReference>
<organism evidence="8 9">
    <name type="scientific">Exophiala bonariae</name>
    <dbReference type="NCBI Taxonomy" id="1690606"/>
    <lineage>
        <taxon>Eukaryota</taxon>
        <taxon>Fungi</taxon>
        <taxon>Dikarya</taxon>
        <taxon>Ascomycota</taxon>
        <taxon>Pezizomycotina</taxon>
        <taxon>Eurotiomycetes</taxon>
        <taxon>Chaetothyriomycetidae</taxon>
        <taxon>Chaetothyriales</taxon>
        <taxon>Herpotrichiellaceae</taxon>
        <taxon>Exophiala</taxon>
    </lineage>
</organism>
<evidence type="ECO:0000256" key="6">
    <source>
        <dbReference type="SAM" id="Phobius"/>
    </source>
</evidence>
<comment type="subcellular location">
    <subcellularLocation>
        <location evidence="1">Membrane</location>
        <topology evidence="1">Multi-pass membrane protein</topology>
    </subcellularLocation>
</comment>
<evidence type="ECO:0000259" key="7">
    <source>
        <dbReference type="PROSITE" id="PS50850"/>
    </source>
</evidence>
<feature type="transmembrane region" description="Helical" evidence="6">
    <location>
        <begin position="389"/>
        <end position="409"/>
    </location>
</feature>
<reference evidence="8 9" key="1">
    <citation type="submission" date="2023-08" db="EMBL/GenBank/DDBJ databases">
        <title>Black Yeasts Isolated from many extreme environments.</title>
        <authorList>
            <person name="Coleine C."/>
            <person name="Stajich J.E."/>
            <person name="Selbmann L."/>
        </authorList>
    </citation>
    <scope>NUCLEOTIDE SEQUENCE [LARGE SCALE GENOMIC DNA]</scope>
    <source>
        <strain evidence="8 9">CCFEE 5792</strain>
    </source>
</reference>
<feature type="transmembrane region" description="Helical" evidence="6">
    <location>
        <begin position="121"/>
        <end position="141"/>
    </location>
</feature>
<evidence type="ECO:0000256" key="1">
    <source>
        <dbReference type="ARBA" id="ARBA00004141"/>
    </source>
</evidence>
<protein>
    <recommendedName>
        <fullName evidence="7">Major facilitator superfamily (MFS) profile domain-containing protein</fullName>
    </recommendedName>
</protein>
<dbReference type="SUPFAM" id="SSF103473">
    <property type="entry name" value="MFS general substrate transporter"/>
    <property type="match status" value="1"/>
</dbReference>
<dbReference type="GeneID" id="89978232"/>
<dbReference type="PROSITE" id="PS00216">
    <property type="entry name" value="SUGAR_TRANSPORT_1"/>
    <property type="match status" value="1"/>
</dbReference>
<dbReference type="InterPro" id="IPR005828">
    <property type="entry name" value="MFS_sugar_transport-like"/>
</dbReference>
<keyword evidence="3 6" id="KW-1133">Transmembrane helix</keyword>
<dbReference type="InterPro" id="IPR005829">
    <property type="entry name" value="Sugar_transporter_CS"/>
</dbReference>
<evidence type="ECO:0000256" key="2">
    <source>
        <dbReference type="ARBA" id="ARBA00022692"/>
    </source>
</evidence>
<dbReference type="PANTHER" id="PTHR24064">
    <property type="entry name" value="SOLUTE CARRIER FAMILY 22 MEMBER"/>
    <property type="match status" value="1"/>
</dbReference>
<dbReference type="AlphaFoldDB" id="A0AAV9NMQ9"/>
<keyword evidence="9" id="KW-1185">Reference proteome</keyword>
<feature type="region of interest" description="Disordered" evidence="5">
    <location>
        <begin position="580"/>
        <end position="600"/>
    </location>
</feature>
<feature type="transmembrane region" description="Helical" evidence="6">
    <location>
        <begin position="421"/>
        <end position="441"/>
    </location>
</feature>
<dbReference type="Gene3D" id="1.20.1250.20">
    <property type="entry name" value="MFS general substrate transporter like domains"/>
    <property type="match status" value="2"/>
</dbReference>
<keyword evidence="4 6" id="KW-0472">Membrane</keyword>
<dbReference type="Pfam" id="PF00083">
    <property type="entry name" value="Sugar_tr"/>
    <property type="match status" value="1"/>
</dbReference>
<dbReference type="GO" id="GO:0016020">
    <property type="term" value="C:membrane"/>
    <property type="evidence" value="ECO:0007669"/>
    <property type="project" value="UniProtKB-SubCell"/>
</dbReference>
<gene>
    <name evidence="8" type="ORF">LTR84_010074</name>
</gene>
<dbReference type="CDD" id="cd17364">
    <property type="entry name" value="MFS_PhT"/>
    <property type="match status" value="1"/>
</dbReference>
<feature type="domain" description="Major facilitator superfamily (MFS) profile" evidence="7">
    <location>
        <begin position="44"/>
        <end position="545"/>
    </location>
</feature>
<comment type="caution">
    <text evidence="8">The sequence shown here is derived from an EMBL/GenBank/DDBJ whole genome shotgun (WGS) entry which is preliminary data.</text>
</comment>